<dbReference type="CDD" id="cd01301">
    <property type="entry name" value="rDP_like"/>
    <property type="match status" value="1"/>
</dbReference>
<organism evidence="1 2">
    <name type="scientific">Tissierella pigra</name>
    <dbReference type="NCBI Taxonomy" id="2607614"/>
    <lineage>
        <taxon>Bacteria</taxon>
        <taxon>Bacillati</taxon>
        <taxon>Bacillota</taxon>
        <taxon>Tissierellia</taxon>
        <taxon>Tissierellales</taxon>
        <taxon>Tissierellaceae</taxon>
        <taxon>Tissierella</taxon>
    </lineage>
</organism>
<dbReference type="GO" id="GO:0006508">
    <property type="term" value="P:proteolysis"/>
    <property type="evidence" value="ECO:0007669"/>
    <property type="project" value="InterPro"/>
</dbReference>
<dbReference type="Gene3D" id="3.20.20.140">
    <property type="entry name" value="Metal-dependent hydrolases"/>
    <property type="match status" value="1"/>
</dbReference>
<comment type="caution">
    <text evidence="1">The sequence shown here is derived from an EMBL/GenBank/DDBJ whole genome shotgun (WGS) entry which is preliminary data.</text>
</comment>
<dbReference type="Proteomes" id="UP000469523">
    <property type="component" value="Unassembled WGS sequence"/>
</dbReference>
<dbReference type="GO" id="GO:0070573">
    <property type="term" value="F:metallodipeptidase activity"/>
    <property type="evidence" value="ECO:0007669"/>
    <property type="project" value="InterPro"/>
</dbReference>
<evidence type="ECO:0000313" key="2">
    <source>
        <dbReference type="Proteomes" id="UP000469523"/>
    </source>
</evidence>
<dbReference type="PROSITE" id="PS51365">
    <property type="entry name" value="RENAL_DIPEPTIDASE_2"/>
    <property type="match status" value="1"/>
</dbReference>
<protein>
    <submittedName>
        <fullName evidence="1">Membrane dipeptidase</fullName>
    </submittedName>
</protein>
<dbReference type="EMBL" id="VUNQ01000008">
    <property type="protein sequence ID" value="MSU00889.1"/>
    <property type="molecule type" value="Genomic_DNA"/>
</dbReference>
<accession>A0A6N7XFW6</accession>
<gene>
    <name evidence="1" type="ORF">FYJ83_05335</name>
</gene>
<dbReference type="PANTHER" id="PTHR10443:SF12">
    <property type="entry name" value="DIPEPTIDASE"/>
    <property type="match status" value="1"/>
</dbReference>
<name>A0A6N7XFW6_9FIRM</name>
<proteinExistence type="predicted"/>
<dbReference type="RefSeq" id="WP_154439310.1">
    <property type="nucleotide sequence ID" value="NZ_VUNQ01000008.1"/>
</dbReference>
<dbReference type="AlphaFoldDB" id="A0A6N7XFW6"/>
<dbReference type="SUPFAM" id="SSF51556">
    <property type="entry name" value="Metallo-dependent hydrolases"/>
    <property type="match status" value="1"/>
</dbReference>
<dbReference type="Pfam" id="PF01244">
    <property type="entry name" value="Peptidase_M19"/>
    <property type="match status" value="1"/>
</dbReference>
<reference evidence="1 2" key="1">
    <citation type="submission" date="2019-09" db="EMBL/GenBank/DDBJ databases">
        <title>In-depth cultivation of the pig gut microbiome towards novel bacterial diversity and tailored functional studies.</title>
        <authorList>
            <person name="Wylensek D."/>
            <person name="Hitch T.C.A."/>
            <person name="Clavel T."/>
        </authorList>
    </citation>
    <scope>NUCLEOTIDE SEQUENCE [LARGE SCALE GENOMIC DNA]</scope>
    <source>
        <strain evidence="1 2">WCA3-693-APC-4?</strain>
    </source>
</reference>
<evidence type="ECO:0000313" key="1">
    <source>
        <dbReference type="EMBL" id="MSU00889.1"/>
    </source>
</evidence>
<dbReference type="InterPro" id="IPR008257">
    <property type="entry name" value="Pept_M19"/>
</dbReference>
<keyword evidence="2" id="KW-1185">Reference proteome</keyword>
<dbReference type="InterPro" id="IPR032466">
    <property type="entry name" value="Metal_Hydrolase"/>
</dbReference>
<sequence length="312" mass="35643">MKTIDMHCDTVLRMMEDKENIGLYENDFSIDIKKLKKGNSLAQFFAMWVDLEKAVNSLEVCFEMIDKFYIELEKNANNISLATNYEDIIKNHEEGKISAVLAIEEGGTIKGEIHNLRNFHRIGVRAITLTWNTANEIGYPNIKEDYRDKGLTSFGEEVVYEMNRLGMLIDVSHLSDKGFYDVSRLSSKPFIASHSNSRVMKDHSRNLTDNMIRILSEKGGTMGICFERDFLGESKNARIEDMVRHIKHIKNIGGIDVIALGSDYDGSHPNCEIDNIGEIEKLAFALKDNKFSEDEIDKIFYKNALRVIKDVL</sequence>
<dbReference type="PANTHER" id="PTHR10443">
    <property type="entry name" value="MICROSOMAL DIPEPTIDASE"/>
    <property type="match status" value="1"/>
</dbReference>